<dbReference type="STRING" id="470826.SAMN04488027_107136"/>
<feature type="transmembrane region" description="Helical" evidence="1">
    <location>
        <begin position="31"/>
        <end position="52"/>
    </location>
</feature>
<gene>
    <name evidence="2" type="ORF">SAMN04488027_107136</name>
</gene>
<evidence type="ECO:0000256" key="1">
    <source>
        <dbReference type="SAM" id="Phobius"/>
    </source>
</evidence>
<dbReference type="AlphaFoldDB" id="A0A1G7X7F1"/>
<evidence type="ECO:0000313" key="3">
    <source>
        <dbReference type="Proteomes" id="UP000199296"/>
    </source>
</evidence>
<keyword evidence="1" id="KW-0472">Membrane</keyword>
<name>A0A1G7X7F1_9FLAO</name>
<dbReference type="OrthoDB" id="1467828at2"/>
<accession>A0A1G7X7F1</accession>
<dbReference type="EMBL" id="FNCW01000007">
    <property type="protein sequence ID" value="SDG80063.1"/>
    <property type="molecule type" value="Genomic_DNA"/>
</dbReference>
<protein>
    <recommendedName>
        <fullName evidence="4">Uracil phosphoribosyltransferase</fullName>
    </recommendedName>
</protein>
<proteinExistence type="predicted"/>
<keyword evidence="1" id="KW-0812">Transmembrane</keyword>
<sequence>MKDFFQGIASLFEDFLFIPLDALRALQEDSWWAANGLNFVFVLIAFAAFFYWMKQLKKFDDRGEENKSVIAHSYLGKNSDLD</sequence>
<reference evidence="2 3" key="1">
    <citation type="submission" date="2016-10" db="EMBL/GenBank/DDBJ databases">
        <authorList>
            <person name="de Groot N.N."/>
        </authorList>
    </citation>
    <scope>NUCLEOTIDE SEQUENCE [LARGE SCALE GENOMIC DNA]</scope>
    <source>
        <strain evidence="2 3">DSM 19803</strain>
    </source>
</reference>
<keyword evidence="1" id="KW-1133">Transmembrane helix</keyword>
<keyword evidence="3" id="KW-1185">Reference proteome</keyword>
<evidence type="ECO:0008006" key="4">
    <source>
        <dbReference type="Google" id="ProtNLM"/>
    </source>
</evidence>
<evidence type="ECO:0000313" key="2">
    <source>
        <dbReference type="EMBL" id="SDG80063.1"/>
    </source>
</evidence>
<dbReference type="InterPro" id="IPR045922">
    <property type="entry name" value="DUF6341"/>
</dbReference>
<dbReference type="RefSeq" id="WP_093368060.1">
    <property type="nucleotide sequence ID" value="NZ_FNCW01000007.1"/>
</dbReference>
<dbReference type="Proteomes" id="UP000199296">
    <property type="component" value="Unassembled WGS sequence"/>
</dbReference>
<organism evidence="2 3">
    <name type="scientific">Psychroflexus sediminis</name>
    <dbReference type="NCBI Taxonomy" id="470826"/>
    <lineage>
        <taxon>Bacteria</taxon>
        <taxon>Pseudomonadati</taxon>
        <taxon>Bacteroidota</taxon>
        <taxon>Flavobacteriia</taxon>
        <taxon>Flavobacteriales</taxon>
        <taxon>Flavobacteriaceae</taxon>
        <taxon>Psychroflexus</taxon>
    </lineage>
</organism>
<dbReference type="Pfam" id="PF19868">
    <property type="entry name" value="DUF6341"/>
    <property type="match status" value="1"/>
</dbReference>